<dbReference type="InterPro" id="IPR036388">
    <property type="entry name" value="WH-like_DNA-bd_sf"/>
</dbReference>
<accession>A0ABQ1HXK6</accession>
<dbReference type="CDD" id="cd07377">
    <property type="entry name" value="WHTH_GntR"/>
    <property type="match status" value="1"/>
</dbReference>
<evidence type="ECO:0000313" key="9">
    <source>
        <dbReference type="EMBL" id="GGA96712.1"/>
    </source>
</evidence>
<evidence type="ECO:0000256" key="3">
    <source>
        <dbReference type="ARBA" id="ARBA00023125"/>
    </source>
</evidence>
<dbReference type="RefSeq" id="WP_055732781.1">
    <property type="nucleotide sequence ID" value="NZ_BMDY01000003.1"/>
</dbReference>
<keyword evidence="2" id="KW-0805">Transcription regulation</keyword>
<keyword evidence="4" id="KW-0804">Transcription</keyword>
<evidence type="ECO:0000256" key="7">
    <source>
        <dbReference type="SAM" id="Coils"/>
    </source>
</evidence>
<dbReference type="SUPFAM" id="SSF48008">
    <property type="entry name" value="GntR ligand-binding domain-like"/>
    <property type="match status" value="1"/>
</dbReference>
<dbReference type="EMBL" id="BMDY01000003">
    <property type="protein sequence ID" value="GGA96712.1"/>
    <property type="molecule type" value="Genomic_DNA"/>
</dbReference>
<evidence type="ECO:0000256" key="5">
    <source>
        <dbReference type="ARBA" id="ARBA00037357"/>
    </source>
</evidence>
<dbReference type="SMART" id="SM00345">
    <property type="entry name" value="HTH_GNTR"/>
    <property type="match status" value="1"/>
</dbReference>
<keyword evidence="10" id="KW-1185">Reference proteome</keyword>
<dbReference type="Proteomes" id="UP000651977">
    <property type="component" value="Unassembled WGS sequence"/>
</dbReference>
<dbReference type="PRINTS" id="PR00035">
    <property type="entry name" value="HTHGNTR"/>
</dbReference>
<reference evidence="10" key="1">
    <citation type="journal article" date="2019" name="Int. J. Syst. Evol. Microbiol.">
        <title>The Global Catalogue of Microorganisms (GCM) 10K type strain sequencing project: providing services to taxonomists for standard genome sequencing and annotation.</title>
        <authorList>
            <consortium name="The Broad Institute Genomics Platform"/>
            <consortium name="The Broad Institute Genome Sequencing Center for Infectious Disease"/>
            <person name="Wu L."/>
            <person name="Ma J."/>
        </authorList>
    </citation>
    <scope>NUCLEOTIDE SEQUENCE [LARGE SCALE GENOMIC DNA]</scope>
    <source>
        <strain evidence="10">CGMCC 1.10131</strain>
    </source>
</reference>
<proteinExistence type="predicted"/>
<sequence length="254" mass="28966">MSYQQIKPPKLADVIAKQLERMILEGSLPPGERLPAERELAKQFDVSRPSLREAIQKLEAKGLVVRKQGGGTYVQQKLREALTDPLFNLLSNHDESQLDLLEFRHAVEGISAYYAALRGTEADLDKIQACYQVIEQAQQDGDTQAEAKAVLRFYEAITEASHNLVLFHLIRGLSPLLEKNIMDNFQVLYSRPSVAEKIRHHRVLMLQAILDGKPDDAREASHKHLAFIEETLLQIEREVSRVERSNRRLKQLKV</sequence>
<gene>
    <name evidence="9" type="primary">pdhR</name>
    <name evidence="9" type="ORF">GCM10007414_07130</name>
</gene>
<evidence type="ECO:0000256" key="4">
    <source>
        <dbReference type="ARBA" id="ARBA00023163"/>
    </source>
</evidence>
<dbReference type="PROSITE" id="PS50949">
    <property type="entry name" value="HTH_GNTR"/>
    <property type="match status" value="1"/>
</dbReference>
<comment type="function">
    <text evidence="5">Transcriptional repressor for the pyruvate dehydrogenase complex genes aceEF and lpd.</text>
</comment>
<feature type="coiled-coil region" evidence="7">
    <location>
        <begin position="225"/>
        <end position="252"/>
    </location>
</feature>
<dbReference type="InterPro" id="IPR008920">
    <property type="entry name" value="TF_FadR/GntR_C"/>
</dbReference>
<evidence type="ECO:0000259" key="8">
    <source>
        <dbReference type="PROSITE" id="PS50949"/>
    </source>
</evidence>
<dbReference type="InterPro" id="IPR011711">
    <property type="entry name" value="GntR_C"/>
</dbReference>
<dbReference type="InterPro" id="IPR036390">
    <property type="entry name" value="WH_DNA-bd_sf"/>
</dbReference>
<keyword evidence="3" id="KW-0238">DNA-binding</keyword>
<dbReference type="SMART" id="SM00895">
    <property type="entry name" value="FCD"/>
    <property type="match status" value="1"/>
</dbReference>
<comment type="caution">
    <text evidence="9">The sequence shown here is derived from an EMBL/GenBank/DDBJ whole genome shotgun (WGS) entry which is preliminary data.</text>
</comment>
<feature type="domain" description="HTH gntR-type" evidence="8">
    <location>
        <begin position="9"/>
        <end position="77"/>
    </location>
</feature>
<dbReference type="Gene3D" id="1.10.10.10">
    <property type="entry name" value="Winged helix-like DNA-binding domain superfamily/Winged helix DNA-binding domain"/>
    <property type="match status" value="1"/>
</dbReference>
<keyword evidence="7" id="KW-0175">Coiled coil</keyword>
<organism evidence="9 10">
    <name type="scientific">Agarivorans gilvus</name>
    <dbReference type="NCBI Taxonomy" id="680279"/>
    <lineage>
        <taxon>Bacteria</taxon>
        <taxon>Pseudomonadati</taxon>
        <taxon>Pseudomonadota</taxon>
        <taxon>Gammaproteobacteria</taxon>
        <taxon>Alteromonadales</taxon>
        <taxon>Alteromonadaceae</taxon>
        <taxon>Agarivorans</taxon>
    </lineage>
</organism>
<dbReference type="PANTHER" id="PTHR43537:SF34">
    <property type="entry name" value="PYRUVATE DEHYDROGENASE COMPLEX REPRESSOR"/>
    <property type="match status" value="1"/>
</dbReference>
<evidence type="ECO:0000256" key="2">
    <source>
        <dbReference type="ARBA" id="ARBA00023015"/>
    </source>
</evidence>
<keyword evidence="1" id="KW-0678">Repressor</keyword>
<dbReference type="PANTHER" id="PTHR43537">
    <property type="entry name" value="TRANSCRIPTIONAL REGULATOR, GNTR FAMILY"/>
    <property type="match status" value="1"/>
</dbReference>
<dbReference type="SUPFAM" id="SSF46785">
    <property type="entry name" value="Winged helix' DNA-binding domain"/>
    <property type="match status" value="1"/>
</dbReference>
<dbReference type="Pfam" id="PF00392">
    <property type="entry name" value="GntR"/>
    <property type="match status" value="1"/>
</dbReference>
<dbReference type="NCBIfam" id="NF007001">
    <property type="entry name" value="PRK09464.1"/>
    <property type="match status" value="1"/>
</dbReference>
<evidence type="ECO:0000313" key="10">
    <source>
        <dbReference type="Proteomes" id="UP000651977"/>
    </source>
</evidence>
<dbReference type="Pfam" id="PF07729">
    <property type="entry name" value="FCD"/>
    <property type="match status" value="1"/>
</dbReference>
<dbReference type="Gene3D" id="1.20.120.530">
    <property type="entry name" value="GntR ligand-binding domain-like"/>
    <property type="match status" value="1"/>
</dbReference>
<evidence type="ECO:0000256" key="1">
    <source>
        <dbReference type="ARBA" id="ARBA00022491"/>
    </source>
</evidence>
<name>A0ABQ1HXK6_9ALTE</name>
<protein>
    <recommendedName>
        <fullName evidence="6">Pyruvate dehydrogenase complex repressor</fullName>
    </recommendedName>
</protein>
<dbReference type="InterPro" id="IPR000524">
    <property type="entry name" value="Tscrpt_reg_HTH_GntR"/>
</dbReference>
<evidence type="ECO:0000256" key="6">
    <source>
        <dbReference type="ARBA" id="ARBA00039592"/>
    </source>
</evidence>